<dbReference type="InterPro" id="IPR015050">
    <property type="entry name" value="BofC_C"/>
</dbReference>
<dbReference type="AlphaFoldDB" id="A0A147K705"/>
<dbReference type="EMBL" id="LDYG01000032">
    <property type="protein sequence ID" value="KUP05847.1"/>
    <property type="molecule type" value="Genomic_DNA"/>
</dbReference>
<keyword evidence="1" id="KW-0472">Membrane</keyword>
<dbReference type="Pfam" id="PF08977">
    <property type="entry name" value="BOFC_N"/>
    <property type="match status" value="1"/>
</dbReference>
<dbReference type="InterPro" id="IPR015071">
    <property type="entry name" value="BOFC_N"/>
</dbReference>
<dbReference type="Gene3D" id="3.10.20.420">
    <property type="entry name" value="Bypass-of-forespore C, N-terminal domain"/>
    <property type="match status" value="1"/>
</dbReference>
<comment type="caution">
    <text evidence="4">The sequence shown here is derived from an EMBL/GenBank/DDBJ whole genome shotgun (WGS) entry which is preliminary data.</text>
</comment>
<feature type="transmembrane region" description="Helical" evidence="1">
    <location>
        <begin position="7"/>
        <end position="23"/>
    </location>
</feature>
<evidence type="ECO:0000256" key="1">
    <source>
        <dbReference type="SAM" id="Phobius"/>
    </source>
</evidence>
<dbReference type="OrthoDB" id="2678751at2"/>
<feature type="domain" description="Bypass-of-forespore C N-terminal" evidence="3">
    <location>
        <begin position="47"/>
        <end position="95"/>
    </location>
</feature>
<accession>A0A147K705</accession>
<sequence>MSVPFRIVWMFLLLIGALFFLFYNEPEATNFDEGSSPAQMVSGPHRVTVILERSFLDGSVTEEIIEEEILSMEDFFSEYAEWTLVDMDDEHVVFMQKVDDISPFIKDHGFFGITEDGVLSIFNGSPEESDAIQSFFQIDIQKLESSKHKNLIKGIKIQSKKDYKEVIEQLKTFKIES</sequence>
<proteinExistence type="predicted"/>
<dbReference type="InterPro" id="IPR038118">
    <property type="entry name" value="BOFC_N_sf"/>
</dbReference>
<feature type="domain" description="Bypass of forespore C C-terminal" evidence="2">
    <location>
        <begin position="99"/>
        <end position="171"/>
    </location>
</feature>
<protein>
    <recommendedName>
        <fullName evidence="6">Bypass-of-forespore protein C</fullName>
    </recommendedName>
</protein>
<evidence type="ECO:0008006" key="6">
    <source>
        <dbReference type="Google" id="ProtNLM"/>
    </source>
</evidence>
<keyword evidence="5" id="KW-1185">Reference proteome</keyword>
<evidence type="ECO:0000313" key="5">
    <source>
        <dbReference type="Proteomes" id="UP000074108"/>
    </source>
</evidence>
<keyword evidence="1" id="KW-0812">Transmembrane</keyword>
<reference evidence="4 5" key="1">
    <citation type="journal article" date="2016" name="Front. Microbiol.">
        <title>Microevolution Analysis of Bacillus coahuilensis Unveils Differences in Phosphorus Acquisition Strategies and Their Regulation.</title>
        <authorList>
            <person name="Gomez-Lunar Z."/>
            <person name="Hernandez-Gonzalez I."/>
            <person name="Rodriguez-Torres M.D."/>
            <person name="Souza V."/>
            <person name="Olmedo-Alvarez G."/>
        </authorList>
    </citation>
    <scope>NUCLEOTIDE SEQUENCE [LARGE SCALE GENOMIC DNA]</scope>
    <source>
        <strain evidence="5">p1.1.43</strain>
    </source>
</reference>
<dbReference type="RefSeq" id="WP_059283173.1">
    <property type="nucleotide sequence ID" value="NZ_LDYG01000032.1"/>
</dbReference>
<organism evidence="4 5">
    <name type="scientific">Bacillus coahuilensis p1.1.43</name>
    <dbReference type="NCBI Taxonomy" id="1150625"/>
    <lineage>
        <taxon>Bacteria</taxon>
        <taxon>Bacillati</taxon>
        <taxon>Bacillota</taxon>
        <taxon>Bacilli</taxon>
        <taxon>Bacillales</taxon>
        <taxon>Bacillaceae</taxon>
        <taxon>Bacillus</taxon>
    </lineage>
</organism>
<gene>
    <name evidence="4" type="ORF">Q75_10685</name>
</gene>
<name>A0A147K705_9BACI</name>
<dbReference type="Proteomes" id="UP000074108">
    <property type="component" value="Unassembled WGS sequence"/>
</dbReference>
<dbReference type="PATRIC" id="fig|1150625.3.peg.2274"/>
<keyword evidence="1" id="KW-1133">Transmembrane helix</keyword>
<evidence type="ECO:0000259" key="3">
    <source>
        <dbReference type="Pfam" id="PF08977"/>
    </source>
</evidence>
<evidence type="ECO:0000259" key="2">
    <source>
        <dbReference type="Pfam" id="PF08955"/>
    </source>
</evidence>
<dbReference type="Pfam" id="PF08955">
    <property type="entry name" value="BofC_C"/>
    <property type="match status" value="1"/>
</dbReference>
<dbReference type="InterPro" id="IPR038117">
    <property type="entry name" value="BofC_C_sf"/>
</dbReference>
<dbReference type="STRING" id="1150625.Q75_10685"/>
<dbReference type="Gene3D" id="3.30.70.1740">
    <property type="entry name" value="Bypass-of-forespore C, C-terminal domain"/>
    <property type="match status" value="1"/>
</dbReference>
<evidence type="ECO:0000313" key="4">
    <source>
        <dbReference type="EMBL" id="KUP05847.1"/>
    </source>
</evidence>